<dbReference type="GO" id="GO:0016705">
    <property type="term" value="F:oxidoreductase activity, acting on paired donors, with incorporation or reduction of molecular oxygen"/>
    <property type="evidence" value="ECO:0007669"/>
    <property type="project" value="InterPro"/>
</dbReference>
<dbReference type="PANTHER" id="PTHR30137:SF6">
    <property type="entry name" value="LUCIFERASE-LIKE MONOOXYGENASE"/>
    <property type="match status" value="1"/>
</dbReference>
<reference evidence="4 5" key="1">
    <citation type="submission" date="2019-08" db="EMBL/GenBank/DDBJ databases">
        <title>Hyperibacter terrae gen. nov., sp. nov. and Hyperibacter viscosus sp. nov., two new members in the family Rhodospirillaceae isolated from the rhizosphere of Hypericum perforatum.</title>
        <authorList>
            <person name="Noviana Z."/>
        </authorList>
    </citation>
    <scope>NUCLEOTIDE SEQUENCE [LARGE SCALE GENOMIC DNA]</scope>
    <source>
        <strain evidence="4 5">R5959</strain>
    </source>
</reference>
<sequence>MIPFSVLDLSPICAGGTAADAFHNSADLARHAERWGYKRYWLAEHHNMPGIASAATAIVIAHVAAATKTIRVGSGGIMLPNHAPLVIAEQFGTLESLFPGRIDLGLGRAPGTDQRTAWALRRNLQASDDQFPRDVVELQKLLAPEEPGQTVRAVPGVGLNVPIWLLGSSLFSAQLAAILGLPFAFASHFAPDLMMEALDIYRRQFQPSDVLEKPYAMLGLNVFAAESDAEARRLFTSLEQQFVNLRRGHPTPLQPPLDSSEGHWTPMEQAGIDRALAEAVVGSRETVRSGLEAFIDRTKAEELMITAQIYDHQARLRSFEIVAEIRDQMAAPAKNAARSARS</sequence>
<protein>
    <recommendedName>
        <fullName evidence="2">Luciferase-like monooxygenase</fullName>
    </recommendedName>
</protein>
<dbReference type="SUPFAM" id="SSF51679">
    <property type="entry name" value="Bacterial luciferase-like"/>
    <property type="match status" value="1"/>
</dbReference>
<dbReference type="InterPro" id="IPR036661">
    <property type="entry name" value="Luciferase-like_sf"/>
</dbReference>
<gene>
    <name evidence="4" type="ORF">FRZ61_51320</name>
</gene>
<evidence type="ECO:0000313" key="5">
    <source>
        <dbReference type="Proteomes" id="UP000325797"/>
    </source>
</evidence>
<dbReference type="InterPro" id="IPR050766">
    <property type="entry name" value="Bact_Lucif_Oxidored"/>
</dbReference>
<dbReference type="PANTHER" id="PTHR30137">
    <property type="entry name" value="LUCIFERASE-LIKE MONOOXYGENASE"/>
    <property type="match status" value="1"/>
</dbReference>
<dbReference type="RefSeq" id="WP_151120466.1">
    <property type="nucleotide sequence ID" value="NZ_CP042582.1"/>
</dbReference>
<comment type="similarity">
    <text evidence="1">To bacterial alkanal monooxygenase alpha and beta chains.</text>
</comment>
<evidence type="ECO:0000313" key="4">
    <source>
        <dbReference type="EMBL" id="QEX25185.1"/>
    </source>
</evidence>
<dbReference type="GO" id="GO:0005829">
    <property type="term" value="C:cytosol"/>
    <property type="evidence" value="ECO:0007669"/>
    <property type="project" value="TreeGrafter"/>
</dbReference>
<dbReference type="Pfam" id="PF00296">
    <property type="entry name" value="Bac_luciferase"/>
    <property type="match status" value="1"/>
</dbReference>
<dbReference type="NCBIfam" id="TIGR03558">
    <property type="entry name" value="oxido_grp_1"/>
    <property type="match status" value="1"/>
</dbReference>
<dbReference type="Gene3D" id="3.20.20.30">
    <property type="entry name" value="Luciferase-like domain"/>
    <property type="match status" value="1"/>
</dbReference>
<dbReference type="Proteomes" id="UP000325797">
    <property type="component" value="Chromosome"/>
</dbReference>
<organism evidence="4 5">
    <name type="scientific">Hypericibacter adhaerens</name>
    <dbReference type="NCBI Taxonomy" id="2602016"/>
    <lineage>
        <taxon>Bacteria</taxon>
        <taxon>Pseudomonadati</taxon>
        <taxon>Pseudomonadota</taxon>
        <taxon>Alphaproteobacteria</taxon>
        <taxon>Rhodospirillales</taxon>
        <taxon>Dongiaceae</taxon>
        <taxon>Hypericibacter</taxon>
    </lineage>
</organism>
<dbReference type="CDD" id="cd00347">
    <property type="entry name" value="Flavin_utilizing_monoxygenases"/>
    <property type="match status" value="2"/>
</dbReference>
<proteinExistence type="predicted"/>
<accession>A0A5J6N7T2</accession>
<dbReference type="OrthoDB" id="9780518at2"/>
<dbReference type="InterPro" id="IPR019949">
    <property type="entry name" value="CmoO-like"/>
</dbReference>
<keyword evidence="5" id="KW-1185">Reference proteome</keyword>
<dbReference type="KEGG" id="hadh:FRZ61_51320"/>
<evidence type="ECO:0000256" key="2">
    <source>
        <dbReference type="ARBA" id="ARBA00074555"/>
    </source>
</evidence>
<name>A0A5J6N7T2_9PROT</name>
<keyword evidence="4" id="KW-0560">Oxidoreductase</keyword>
<evidence type="ECO:0000259" key="3">
    <source>
        <dbReference type="Pfam" id="PF00296"/>
    </source>
</evidence>
<dbReference type="GO" id="GO:0004497">
    <property type="term" value="F:monooxygenase activity"/>
    <property type="evidence" value="ECO:0007669"/>
    <property type="project" value="UniProtKB-KW"/>
</dbReference>
<keyword evidence="4" id="KW-0503">Monooxygenase</keyword>
<dbReference type="EMBL" id="CP042582">
    <property type="protein sequence ID" value="QEX25185.1"/>
    <property type="molecule type" value="Genomic_DNA"/>
</dbReference>
<feature type="domain" description="Luciferase-like" evidence="3">
    <location>
        <begin position="4"/>
        <end position="295"/>
    </location>
</feature>
<dbReference type="InterPro" id="IPR011251">
    <property type="entry name" value="Luciferase-like_dom"/>
</dbReference>
<dbReference type="FunFam" id="3.20.20.30:FF:000002">
    <property type="entry name" value="LLM class flavin-dependent oxidoreductase"/>
    <property type="match status" value="1"/>
</dbReference>
<dbReference type="AlphaFoldDB" id="A0A5J6N7T2"/>
<evidence type="ECO:0000256" key="1">
    <source>
        <dbReference type="ARBA" id="ARBA00007789"/>
    </source>
</evidence>